<dbReference type="SUPFAM" id="SSF53822">
    <property type="entry name" value="Periplasmic binding protein-like I"/>
    <property type="match status" value="1"/>
</dbReference>
<keyword evidence="1" id="KW-0805">Transcription regulation</keyword>
<dbReference type="InterPro" id="IPR018060">
    <property type="entry name" value="HTH_AraC"/>
</dbReference>
<dbReference type="PANTHER" id="PTHR30146">
    <property type="entry name" value="LACI-RELATED TRANSCRIPTIONAL REPRESSOR"/>
    <property type="match status" value="1"/>
</dbReference>
<sequence>MLLALGMQDPALLEGIIGWARANEWNVDLSVLHHGQLPPASGFDGVLATASNRKIVHWLARLECPVVRMLDAGLPKLARETSHYPMVSCDAEAAGSLGAGHLLSVGRPTFVFCRLSSGSDALATQRGFVRTILKSGREPVVLDFMKDHPKLSRNQAPPRGLVRAWMIAKLRELPLPAAVMTDDDRCALDLMAAASGIGLDIPGDLALLGSHNQRYLLSASTVEISSVDTNLKEVGRTAAELLDSLVRGGRKPSSPLLIPPSRVDTRASTSLYIGPHPGVRRAMTYIREHFARPIRVADVAKVSGLTPRGLQKALLQEAGITLVREITRLRLEAAMQLLDDPGLSLEEVAKRTCLSDAKNLCRLFLTYYGTSPRKWSRGRRRKLEALIAESTDSGSSARAQG</sequence>
<evidence type="ECO:0000256" key="2">
    <source>
        <dbReference type="ARBA" id="ARBA00023125"/>
    </source>
</evidence>
<evidence type="ECO:0000256" key="3">
    <source>
        <dbReference type="ARBA" id="ARBA00023163"/>
    </source>
</evidence>
<dbReference type="RefSeq" id="WP_211629415.1">
    <property type="nucleotide sequence ID" value="NZ_CP073100.1"/>
</dbReference>
<feature type="domain" description="HTH araC/xylS-type" evidence="4">
    <location>
        <begin position="280"/>
        <end position="378"/>
    </location>
</feature>
<organism evidence="5 6">
    <name type="scientific">Luteolibacter ambystomatis</name>
    <dbReference type="NCBI Taxonomy" id="2824561"/>
    <lineage>
        <taxon>Bacteria</taxon>
        <taxon>Pseudomonadati</taxon>
        <taxon>Verrucomicrobiota</taxon>
        <taxon>Verrucomicrobiia</taxon>
        <taxon>Verrucomicrobiales</taxon>
        <taxon>Verrucomicrobiaceae</taxon>
        <taxon>Luteolibacter</taxon>
    </lineage>
</organism>
<dbReference type="Pfam" id="PF13377">
    <property type="entry name" value="Peripla_BP_3"/>
    <property type="match status" value="1"/>
</dbReference>
<gene>
    <name evidence="5" type="ORF">KBB96_10770</name>
</gene>
<dbReference type="GO" id="GO:0003700">
    <property type="term" value="F:DNA-binding transcription factor activity"/>
    <property type="evidence" value="ECO:0007669"/>
    <property type="project" value="InterPro"/>
</dbReference>
<dbReference type="Pfam" id="PF12833">
    <property type="entry name" value="HTH_18"/>
    <property type="match status" value="1"/>
</dbReference>
<dbReference type="KEGG" id="lamb:KBB96_10770"/>
<protein>
    <submittedName>
        <fullName evidence="5">Substrate-binding domain-containing protein</fullName>
    </submittedName>
</protein>
<dbReference type="EMBL" id="CP073100">
    <property type="protein sequence ID" value="QUE49354.1"/>
    <property type="molecule type" value="Genomic_DNA"/>
</dbReference>
<dbReference type="GO" id="GO:0000976">
    <property type="term" value="F:transcription cis-regulatory region binding"/>
    <property type="evidence" value="ECO:0007669"/>
    <property type="project" value="TreeGrafter"/>
</dbReference>
<evidence type="ECO:0000313" key="6">
    <source>
        <dbReference type="Proteomes" id="UP000676169"/>
    </source>
</evidence>
<proteinExistence type="predicted"/>
<keyword evidence="2" id="KW-0238">DNA-binding</keyword>
<dbReference type="SUPFAM" id="SSF46689">
    <property type="entry name" value="Homeodomain-like"/>
    <property type="match status" value="1"/>
</dbReference>
<dbReference type="AlphaFoldDB" id="A0A975G4U5"/>
<dbReference type="InterPro" id="IPR046335">
    <property type="entry name" value="LacI/GalR-like_sensor"/>
</dbReference>
<dbReference type="InterPro" id="IPR028082">
    <property type="entry name" value="Peripla_BP_I"/>
</dbReference>
<dbReference type="PANTHER" id="PTHR30146:SF24">
    <property type="entry name" value="XYLOSE OPERON REGULATORY PROTEIN"/>
    <property type="match status" value="1"/>
</dbReference>
<dbReference type="InterPro" id="IPR009057">
    <property type="entry name" value="Homeodomain-like_sf"/>
</dbReference>
<dbReference type="Gene3D" id="1.10.10.60">
    <property type="entry name" value="Homeodomain-like"/>
    <property type="match status" value="1"/>
</dbReference>
<dbReference type="SMART" id="SM00342">
    <property type="entry name" value="HTH_ARAC"/>
    <property type="match status" value="1"/>
</dbReference>
<dbReference type="PROSITE" id="PS01124">
    <property type="entry name" value="HTH_ARAC_FAMILY_2"/>
    <property type="match status" value="1"/>
</dbReference>
<evidence type="ECO:0000313" key="5">
    <source>
        <dbReference type="EMBL" id="QUE49354.1"/>
    </source>
</evidence>
<evidence type="ECO:0000256" key="1">
    <source>
        <dbReference type="ARBA" id="ARBA00023015"/>
    </source>
</evidence>
<keyword evidence="3" id="KW-0804">Transcription</keyword>
<evidence type="ECO:0000259" key="4">
    <source>
        <dbReference type="PROSITE" id="PS01124"/>
    </source>
</evidence>
<dbReference type="Gene3D" id="3.40.50.2300">
    <property type="match status" value="2"/>
</dbReference>
<reference evidence="5" key="1">
    <citation type="submission" date="2021-04" db="EMBL/GenBank/DDBJ databases">
        <title>Luteolibacter sp. 32A isolated from the skin of an Anderson's salamander (Ambystoma andersonii).</title>
        <authorList>
            <person name="Spergser J."/>
            <person name="Busse H.-J."/>
        </authorList>
    </citation>
    <scope>NUCLEOTIDE SEQUENCE</scope>
    <source>
        <strain evidence="5">32A</strain>
    </source>
</reference>
<accession>A0A975G4U5</accession>
<name>A0A975G4U5_9BACT</name>
<keyword evidence="6" id="KW-1185">Reference proteome</keyword>
<dbReference type="Proteomes" id="UP000676169">
    <property type="component" value="Chromosome"/>
</dbReference>